<evidence type="ECO:0000256" key="7">
    <source>
        <dbReference type="SAM" id="MobiDB-lite"/>
    </source>
</evidence>
<dbReference type="GO" id="GO:0008889">
    <property type="term" value="F:glycerophosphodiester phosphodiesterase activity"/>
    <property type="evidence" value="ECO:0007669"/>
    <property type="project" value="UniProtKB-EC"/>
</dbReference>
<dbReference type="OrthoDB" id="1058301at2759"/>
<accession>A0A5J5A2P2</accession>
<name>A0A5J5A2P2_9ASTE</name>
<feature type="region of interest" description="Disordered" evidence="7">
    <location>
        <begin position="165"/>
        <end position="207"/>
    </location>
</feature>
<evidence type="ECO:0000313" key="9">
    <source>
        <dbReference type="EMBL" id="KAA8523597.1"/>
    </source>
</evidence>
<feature type="domain" description="GP-PDE" evidence="8">
    <location>
        <begin position="1"/>
        <end position="127"/>
    </location>
</feature>
<dbReference type="PROSITE" id="PS51704">
    <property type="entry name" value="GP_PDE"/>
    <property type="match status" value="1"/>
</dbReference>
<dbReference type="AlphaFoldDB" id="A0A5J5A2P2"/>
<gene>
    <name evidence="9" type="ORF">F0562_010020</name>
</gene>
<keyword evidence="3" id="KW-0732">Signal</keyword>
<comment type="similarity">
    <text evidence="1">Belongs to the glycerophosphoryl diester phosphodiesterase family.</text>
</comment>
<comment type="catalytic activity">
    <reaction evidence="6">
        <text>a sn-glycero-3-phosphodiester + H2O = an alcohol + sn-glycerol 3-phosphate + H(+)</text>
        <dbReference type="Rhea" id="RHEA:12969"/>
        <dbReference type="ChEBI" id="CHEBI:15377"/>
        <dbReference type="ChEBI" id="CHEBI:15378"/>
        <dbReference type="ChEBI" id="CHEBI:30879"/>
        <dbReference type="ChEBI" id="CHEBI:57597"/>
        <dbReference type="ChEBI" id="CHEBI:83408"/>
        <dbReference type="EC" id="3.1.4.46"/>
    </reaction>
</comment>
<evidence type="ECO:0000256" key="5">
    <source>
        <dbReference type="ARBA" id="ARBA00022801"/>
    </source>
</evidence>
<dbReference type="Proteomes" id="UP000325577">
    <property type="component" value="Linkage Group LG4"/>
</dbReference>
<dbReference type="PANTHER" id="PTHR43620:SF7">
    <property type="entry name" value="GLYCEROPHOSPHODIESTER PHOSPHODIESTERASE GDPD5-RELATED"/>
    <property type="match status" value="1"/>
</dbReference>
<dbReference type="EC" id="3.1.4.46" evidence="2"/>
<dbReference type="PANTHER" id="PTHR43620">
    <property type="entry name" value="GLYCEROPHOSPHORYL DIESTER PHOSPHODIESTERASE"/>
    <property type="match status" value="1"/>
</dbReference>
<protein>
    <recommendedName>
        <fullName evidence="2">glycerophosphodiester phosphodiesterase</fullName>
        <ecNumber evidence="2">3.1.4.46</ecNumber>
    </recommendedName>
</protein>
<organism evidence="9 10">
    <name type="scientific">Nyssa sinensis</name>
    <dbReference type="NCBI Taxonomy" id="561372"/>
    <lineage>
        <taxon>Eukaryota</taxon>
        <taxon>Viridiplantae</taxon>
        <taxon>Streptophyta</taxon>
        <taxon>Embryophyta</taxon>
        <taxon>Tracheophyta</taxon>
        <taxon>Spermatophyta</taxon>
        <taxon>Magnoliopsida</taxon>
        <taxon>eudicotyledons</taxon>
        <taxon>Gunneridae</taxon>
        <taxon>Pentapetalae</taxon>
        <taxon>asterids</taxon>
        <taxon>Cornales</taxon>
        <taxon>Nyssaceae</taxon>
        <taxon>Nyssa</taxon>
    </lineage>
</organism>
<keyword evidence="4" id="KW-0319">Glycerol metabolism</keyword>
<keyword evidence="10" id="KW-1185">Reference proteome</keyword>
<evidence type="ECO:0000313" key="10">
    <source>
        <dbReference type="Proteomes" id="UP000325577"/>
    </source>
</evidence>
<evidence type="ECO:0000256" key="6">
    <source>
        <dbReference type="ARBA" id="ARBA00047512"/>
    </source>
</evidence>
<dbReference type="InterPro" id="IPR030395">
    <property type="entry name" value="GP_PDE_dom"/>
</dbReference>
<sequence>MIQSTNSSVLIKFKEKSDYELVYRVDESIRDVLNSTILDIKKFAHSVVISKSSVFPDIDQYLSGSTDVVSKLQAFNLPVYARIFRNEFVSQAWDFFSDAIVEINSYVMEAGIDGVITDFPGTAVKYRRNRCLGLGNKTPAYMSPVQAGSLLQLIPPQILPPAEAPNPILTESDVVEPPLPSAVETGPTPDTGGGSTAVPPTATKWAA</sequence>
<evidence type="ECO:0000259" key="8">
    <source>
        <dbReference type="PROSITE" id="PS51704"/>
    </source>
</evidence>
<dbReference type="SUPFAM" id="SSF51695">
    <property type="entry name" value="PLC-like phosphodiesterases"/>
    <property type="match status" value="1"/>
</dbReference>
<evidence type="ECO:0000256" key="3">
    <source>
        <dbReference type="ARBA" id="ARBA00022729"/>
    </source>
</evidence>
<dbReference type="Pfam" id="PF03009">
    <property type="entry name" value="GDPD"/>
    <property type="match status" value="1"/>
</dbReference>
<dbReference type="Gene3D" id="3.20.20.190">
    <property type="entry name" value="Phosphatidylinositol (PI) phosphodiesterase"/>
    <property type="match status" value="1"/>
</dbReference>
<dbReference type="GO" id="GO:0006071">
    <property type="term" value="P:glycerol metabolic process"/>
    <property type="evidence" value="ECO:0007669"/>
    <property type="project" value="UniProtKB-KW"/>
</dbReference>
<evidence type="ECO:0000256" key="4">
    <source>
        <dbReference type="ARBA" id="ARBA00022798"/>
    </source>
</evidence>
<proteinExistence type="inferred from homology"/>
<dbReference type="InterPro" id="IPR017946">
    <property type="entry name" value="PLC-like_Pdiesterase_TIM-brl"/>
</dbReference>
<dbReference type="GO" id="GO:0006629">
    <property type="term" value="P:lipid metabolic process"/>
    <property type="evidence" value="ECO:0007669"/>
    <property type="project" value="InterPro"/>
</dbReference>
<reference evidence="9 10" key="1">
    <citation type="submission" date="2019-09" db="EMBL/GenBank/DDBJ databases">
        <title>A chromosome-level genome assembly of the Chinese tupelo Nyssa sinensis.</title>
        <authorList>
            <person name="Yang X."/>
            <person name="Kang M."/>
            <person name="Yang Y."/>
            <person name="Xiong H."/>
            <person name="Wang M."/>
            <person name="Zhang Z."/>
            <person name="Wang Z."/>
            <person name="Wu H."/>
            <person name="Ma T."/>
            <person name="Liu J."/>
            <person name="Xi Z."/>
        </authorList>
    </citation>
    <scope>NUCLEOTIDE SEQUENCE [LARGE SCALE GENOMIC DNA]</scope>
    <source>
        <strain evidence="9">J267</strain>
        <tissue evidence="9">Leaf</tissue>
    </source>
</reference>
<dbReference type="EMBL" id="CM018047">
    <property type="protein sequence ID" value="KAA8523597.1"/>
    <property type="molecule type" value="Genomic_DNA"/>
</dbReference>
<evidence type="ECO:0000256" key="1">
    <source>
        <dbReference type="ARBA" id="ARBA00007277"/>
    </source>
</evidence>
<keyword evidence="5" id="KW-0378">Hydrolase</keyword>
<evidence type="ECO:0000256" key="2">
    <source>
        <dbReference type="ARBA" id="ARBA00012247"/>
    </source>
</evidence>